<dbReference type="RefSeq" id="WP_186864916.1">
    <property type="nucleotide sequence ID" value="NZ_JACOPE010000001.1"/>
</dbReference>
<evidence type="ECO:0000256" key="4">
    <source>
        <dbReference type="ARBA" id="ARBA00022840"/>
    </source>
</evidence>
<gene>
    <name evidence="8" type="primary">mreB</name>
    <name evidence="9" type="ORF">H8S40_06920</name>
</gene>
<keyword evidence="4 8" id="KW-0067">ATP-binding</keyword>
<evidence type="ECO:0000256" key="3">
    <source>
        <dbReference type="ARBA" id="ARBA00022741"/>
    </source>
</evidence>
<dbReference type="PANTHER" id="PTHR42749:SF1">
    <property type="entry name" value="CELL SHAPE-DETERMINING PROTEIN MREB"/>
    <property type="match status" value="1"/>
</dbReference>
<dbReference type="PROSITE" id="PS00329">
    <property type="entry name" value="HSP70_2"/>
    <property type="match status" value="1"/>
</dbReference>
<protein>
    <recommendedName>
        <fullName evidence="8">Cell shape-determining protein MreB</fullName>
    </recommendedName>
</protein>
<dbReference type="SUPFAM" id="SSF53067">
    <property type="entry name" value="Actin-like ATPase domain"/>
    <property type="match status" value="2"/>
</dbReference>
<evidence type="ECO:0000313" key="9">
    <source>
        <dbReference type="EMBL" id="MBC5683301.1"/>
    </source>
</evidence>
<comment type="similarity">
    <text evidence="1">Belongs to the heat shock protein 70 family.</text>
</comment>
<reference evidence="9 10" key="1">
    <citation type="submission" date="2020-08" db="EMBL/GenBank/DDBJ databases">
        <title>Genome public.</title>
        <authorList>
            <person name="Liu C."/>
            <person name="Sun Q."/>
        </authorList>
    </citation>
    <scope>NUCLEOTIDE SEQUENCE [LARGE SCALE GENOMIC DNA]</scope>
    <source>
        <strain evidence="9 10">NSJ-13</strain>
    </source>
</reference>
<comment type="caution">
    <text evidence="9">The sequence shown here is derived from an EMBL/GenBank/DDBJ whole genome shotgun (WGS) entry which is preliminary data.</text>
</comment>
<accession>A0ABR7G936</accession>
<dbReference type="InterPro" id="IPR018181">
    <property type="entry name" value="Heat_shock_70_CS"/>
</dbReference>
<comment type="subunit">
    <text evidence="8">Forms polymers.</text>
</comment>
<dbReference type="HAMAP" id="MF_02207">
    <property type="entry name" value="MreB"/>
    <property type="match status" value="1"/>
</dbReference>
<keyword evidence="10" id="KW-1185">Reference proteome</keyword>
<dbReference type="EMBL" id="JACOPE010000001">
    <property type="protein sequence ID" value="MBC5683301.1"/>
    <property type="molecule type" value="Genomic_DNA"/>
</dbReference>
<dbReference type="InterPro" id="IPR004753">
    <property type="entry name" value="MreB"/>
</dbReference>
<keyword evidence="3 8" id="KW-0547">Nucleotide-binding</keyword>
<comment type="similarity">
    <text evidence="7 8">Belongs to the FtsA/MreB family.</text>
</comment>
<evidence type="ECO:0000256" key="6">
    <source>
        <dbReference type="ARBA" id="ARBA00023016"/>
    </source>
</evidence>
<evidence type="ECO:0000256" key="2">
    <source>
        <dbReference type="ARBA" id="ARBA00022490"/>
    </source>
</evidence>
<dbReference type="Pfam" id="PF06723">
    <property type="entry name" value="MreB_Mbl"/>
    <property type="match status" value="1"/>
</dbReference>
<comment type="subcellular location">
    <subcellularLocation>
        <location evidence="8">Cytoplasm</location>
    </subcellularLocation>
    <text evidence="8">Membrane-associated.</text>
</comment>
<sequence length="339" mass="38370">MAGNIYGLDLGTYEIKVYDERKDEIWKEKSAIATKNQTEIFAVGDEAYAMYEKAPQNIEVLFPMQGGVIARFCDMQNLLENLLRKRQFFGSEYVIAIPTDITEVEKRAFYDLVYHSSARAKSVSVVERGIADAIGCKIDVYQTGGVMILNMGGGTMELSVLAYGGIVMNRLLKFGGEQFDQEIINLVRRNRDFLIGRKTAEQLRRTFGIFSEDTKSKMQIAGRNLILGLPQRTDISIGLVRAALKEQMDDCVDAIQTMIQRIPPDVLRELKKNGIYLTGGMANLRGIAEYLEESVGVRVSTVDYPELCSMNGLREIIQDKKRYGRLTYSMLDKGYRWLE</sequence>
<comment type="function">
    <text evidence="8">Forms membrane-associated dynamic filaments that are essential for cell shape determination. Acts by regulating cell wall synthesis and cell elongation, and thus cell shape. A feedback loop between cell geometry and MreB localization may maintain elongated cell shape by targeting cell wall growth to regions of negative cell wall curvature.</text>
</comment>
<feature type="binding site" evidence="8">
    <location>
        <begin position="153"/>
        <end position="155"/>
    </location>
    <ligand>
        <name>ATP</name>
        <dbReference type="ChEBI" id="CHEBI:30616"/>
    </ligand>
</feature>
<dbReference type="Gene3D" id="3.30.420.40">
    <property type="match status" value="2"/>
</dbReference>
<dbReference type="Proteomes" id="UP000631576">
    <property type="component" value="Unassembled WGS sequence"/>
</dbReference>
<dbReference type="InterPro" id="IPR043129">
    <property type="entry name" value="ATPase_NBD"/>
</dbReference>
<dbReference type="InterPro" id="IPR056546">
    <property type="entry name" value="MreB_MamK-like"/>
</dbReference>
<evidence type="ECO:0000256" key="8">
    <source>
        <dbReference type="HAMAP-Rule" id="MF_02207"/>
    </source>
</evidence>
<evidence type="ECO:0000256" key="7">
    <source>
        <dbReference type="ARBA" id="ARBA00023458"/>
    </source>
</evidence>
<dbReference type="PANTHER" id="PTHR42749">
    <property type="entry name" value="CELL SHAPE-DETERMINING PROTEIN MREB"/>
    <property type="match status" value="1"/>
</dbReference>
<proteinExistence type="inferred from homology"/>
<name>A0ABR7G936_9FIRM</name>
<organism evidence="9 10">
    <name type="scientific">Ruminococcus hominis</name>
    <dbReference type="NCBI Taxonomy" id="2763065"/>
    <lineage>
        <taxon>Bacteria</taxon>
        <taxon>Bacillati</taxon>
        <taxon>Bacillota</taxon>
        <taxon>Clostridia</taxon>
        <taxon>Eubacteriales</taxon>
        <taxon>Oscillospiraceae</taxon>
        <taxon>Ruminococcus</taxon>
    </lineage>
</organism>
<keyword evidence="2 8" id="KW-0963">Cytoplasm</keyword>
<evidence type="ECO:0000256" key="1">
    <source>
        <dbReference type="ARBA" id="ARBA00007381"/>
    </source>
</evidence>
<dbReference type="PRINTS" id="PR01652">
    <property type="entry name" value="SHAPEPROTEIN"/>
</dbReference>
<evidence type="ECO:0000256" key="5">
    <source>
        <dbReference type="ARBA" id="ARBA00022960"/>
    </source>
</evidence>
<evidence type="ECO:0000313" key="10">
    <source>
        <dbReference type="Proteomes" id="UP000631576"/>
    </source>
</evidence>
<keyword evidence="5 8" id="KW-0133">Cell shape</keyword>
<keyword evidence="6" id="KW-0346">Stress response</keyword>
<comment type="caution">
    <text evidence="8">Lacks conserved residue(s) required for the propagation of feature annotation.</text>
</comment>